<dbReference type="PROSITE" id="PS51898">
    <property type="entry name" value="TYR_RECOMBINASE"/>
    <property type="match status" value="1"/>
</dbReference>
<dbReference type="GO" id="GO:0006310">
    <property type="term" value="P:DNA recombination"/>
    <property type="evidence" value="ECO:0007669"/>
    <property type="project" value="UniProtKB-KW"/>
</dbReference>
<comment type="similarity">
    <text evidence="1">Belongs to the 'phage' integrase family.</text>
</comment>
<evidence type="ECO:0000256" key="3">
    <source>
        <dbReference type="ARBA" id="ARBA00023172"/>
    </source>
</evidence>
<feature type="domain" description="Tyr recombinase" evidence="4">
    <location>
        <begin position="180"/>
        <end position="419"/>
    </location>
</feature>
<evidence type="ECO:0000259" key="4">
    <source>
        <dbReference type="PROSITE" id="PS51898"/>
    </source>
</evidence>
<dbReference type="STRING" id="310781.SAMN05216259_10330"/>
<dbReference type="OrthoDB" id="1822491at2"/>
<dbReference type="AlphaFoldDB" id="A0A1G9Z6X2"/>
<dbReference type="GO" id="GO:0003677">
    <property type="term" value="F:DNA binding"/>
    <property type="evidence" value="ECO:0007669"/>
    <property type="project" value="UniProtKB-KW"/>
</dbReference>
<evidence type="ECO:0000256" key="1">
    <source>
        <dbReference type="ARBA" id="ARBA00008857"/>
    </source>
</evidence>
<dbReference type="Pfam" id="PF00589">
    <property type="entry name" value="Phage_integrase"/>
    <property type="match status" value="1"/>
</dbReference>
<dbReference type="GO" id="GO:0015074">
    <property type="term" value="P:DNA integration"/>
    <property type="evidence" value="ECO:0007669"/>
    <property type="project" value="InterPro"/>
</dbReference>
<keyword evidence="6" id="KW-1185">Reference proteome</keyword>
<organism evidence="5 6">
    <name type="scientific">Actinacidiphila guanduensis</name>
    <dbReference type="NCBI Taxonomy" id="310781"/>
    <lineage>
        <taxon>Bacteria</taxon>
        <taxon>Bacillati</taxon>
        <taxon>Actinomycetota</taxon>
        <taxon>Actinomycetes</taxon>
        <taxon>Kitasatosporales</taxon>
        <taxon>Streptomycetaceae</taxon>
        <taxon>Actinacidiphila</taxon>
    </lineage>
</organism>
<evidence type="ECO:0000313" key="5">
    <source>
        <dbReference type="EMBL" id="SDN16897.1"/>
    </source>
</evidence>
<dbReference type="Proteomes" id="UP000199341">
    <property type="component" value="Unassembled WGS sequence"/>
</dbReference>
<keyword evidence="2" id="KW-0238">DNA-binding</keyword>
<reference evidence="5 6" key="1">
    <citation type="submission" date="2016-10" db="EMBL/GenBank/DDBJ databases">
        <authorList>
            <person name="de Groot N.N."/>
        </authorList>
    </citation>
    <scope>NUCLEOTIDE SEQUENCE [LARGE SCALE GENOMIC DNA]</scope>
    <source>
        <strain evidence="5 6">CGMCC 4.2022</strain>
    </source>
</reference>
<evidence type="ECO:0000256" key="2">
    <source>
        <dbReference type="ARBA" id="ARBA00023125"/>
    </source>
</evidence>
<dbReference type="RefSeq" id="WP_107408847.1">
    <property type="nucleotide sequence ID" value="NZ_FNIE01000003.1"/>
</dbReference>
<sequence length="478" mass="54288">MAGYIEDRWLKKRPNKATGQRDRTALWGKGMRYRVKGIPGVQDRSFETQADAKLWLSTATTDSRRGEFVDPRDGDITLTEYIEEHWWPSRTDEPSTANPMRSRIWKHIIPLLGSYALRDIDASALRTFKAELLSRVDVSTAEIIWIHMTTIFNAAVDDKRLLKSPAKVHRTVKRPKPAKSKAKAWSRGTVDSVRNGLQDRYHLAIDLGLGLGLRQGEAFALAEEDFDFKASLVHVRRQLRWDAKGRPYFCLPKGQKTRDVPLSPALAQRVRAHFRRFPSVECTLPWRNPDEPTTRLEERQRRPITVKLVLTTSHGLRINYKTWNERSWKPALAAAGILRTAGEKVETHGGRIRRHPVFELSRSDMFHVLRHTYASVQLEAGESIVSLSAWLGHSSPKITLDHYAHFMPGAGRHGLAAMDGWLAEDQQPEVPEKSLPWSQIAQTATSPQVSAVFRKPAHMKVKYKETARGGLAVNVIEC</sequence>
<dbReference type="SUPFAM" id="SSF56349">
    <property type="entry name" value="DNA breaking-rejoining enzymes"/>
    <property type="match status" value="1"/>
</dbReference>
<proteinExistence type="inferred from homology"/>
<gene>
    <name evidence="5" type="ORF">SAMN05216259_10330</name>
</gene>
<dbReference type="InterPro" id="IPR010998">
    <property type="entry name" value="Integrase_recombinase_N"/>
</dbReference>
<dbReference type="PANTHER" id="PTHR30349:SF64">
    <property type="entry name" value="PROPHAGE INTEGRASE INTD-RELATED"/>
    <property type="match status" value="1"/>
</dbReference>
<keyword evidence="3" id="KW-0233">DNA recombination</keyword>
<dbReference type="InterPro" id="IPR002104">
    <property type="entry name" value="Integrase_catalytic"/>
</dbReference>
<dbReference type="InterPro" id="IPR050090">
    <property type="entry name" value="Tyrosine_recombinase_XerCD"/>
</dbReference>
<name>A0A1G9Z6X2_9ACTN</name>
<accession>A0A1G9Z6X2</accession>
<dbReference type="InterPro" id="IPR013762">
    <property type="entry name" value="Integrase-like_cat_sf"/>
</dbReference>
<dbReference type="EMBL" id="FNIE01000003">
    <property type="protein sequence ID" value="SDN16897.1"/>
    <property type="molecule type" value="Genomic_DNA"/>
</dbReference>
<dbReference type="PANTHER" id="PTHR30349">
    <property type="entry name" value="PHAGE INTEGRASE-RELATED"/>
    <property type="match status" value="1"/>
</dbReference>
<dbReference type="Gene3D" id="1.10.443.10">
    <property type="entry name" value="Intergrase catalytic core"/>
    <property type="match status" value="1"/>
</dbReference>
<dbReference type="Gene3D" id="1.10.150.130">
    <property type="match status" value="1"/>
</dbReference>
<protein>
    <submittedName>
        <fullName evidence="5">Site-specific recombinase XerD</fullName>
    </submittedName>
</protein>
<evidence type="ECO:0000313" key="6">
    <source>
        <dbReference type="Proteomes" id="UP000199341"/>
    </source>
</evidence>
<dbReference type="InterPro" id="IPR011010">
    <property type="entry name" value="DNA_brk_join_enz"/>
</dbReference>